<name>A0A822YPM3_NELNU</name>
<feature type="transmembrane region" description="Helical" evidence="1">
    <location>
        <begin position="12"/>
        <end position="31"/>
    </location>
</feature>
<dbReference type="AlphaFoldDB" id="A0A822YPM3"/>
<dbReference type="Proteomes" id="UP000607653">
    <property type="component" value="Unassembled WGS sequence"/>
</dbReference>
<sequence length="44" mass="5052">MFKGTLQKADDINCLVFRFIIFYIYLLLFVVGGRSLSPTCFTLS</sequence>
<keyword evidence="1" id="KW-0812">Transmembrane</keyword>
<dbReference type="EMBL" id="DUZY01000004">
    <property type="protein sequence ID" value="DAD36124.1"/>
    <property type="molecule type" value="Genomic_DNA"/>
</dbReference>
<accession>A0A822YPM3</accession>
<comment type="caution">
    <text evidence="2">The sequence shown here is derived from an EMBL/GenBank/DDBJ whole genome shotgun (WGS) entry which is preliminary data.</text>
</comment>
<reference evidence="2 3" key="1">
    <citation type="journal article" date="2020" name="Mol. Biol. Evol.">
        <title>Distinct Expression and Methylation Patterns for Genes with Different Fates following a Single Whole-Genome Duplication in Flowering Plants.</title>
        <authorList>
            <person name="Shi T."/>
            <person name="Rahmani R.S."/>
            <person name="Gugger P.F."/>
            <person name="Wang M."/>
            <person name="Li H."/>
            <person name="Zhang Y."/>
            <person name="Li Z."/>
            <person name="Wang Q."/>
            <person name="Van de Peer Y."/>
            <person name="Marchal K."/>
            <person name="Chen J."/>
        </authorList>
    </citation>
    <scope>NUCLEOTIDE SEQUENCE [LARGE SCALE GENOMIC DNA]</scope>
    <source>
        <tissue evidence="2">Leaf</tissue>
    </source>
</reference>
<evidence type="ECO:0000313" key="3">
    <source>
        <dbReference type="Proteomes" id="UP000607653"/>
    </source>
</evidence>
<keyword evidence="1" id="KW-0472">Membrane</keyword>
<proteinExistence type="predicted"/>
<organism evidence="2 3">
    <name type="scientific">Nelumbo nucifera</name>
    <name type="common">Sacred lotus</name>
    <dbReference type="NCBI Taxonomy" id="4432"/>
    <lineage>
        <taxon>Eukaryota</taxon>
        <taxon>Viridiplantae</taxon>
        <taxon>Streptophyta</taxon>
        <taxon>Embryophyta</taxon>
        <taxon>Tracheophyta</taxon>
        <taxon>Spermatophyta</taxon>
        <taxon>Magnoliopsida</taxon>
        <taxon>Proteales</taxon>
        <taxon>Nelumbonaceae</taxon>
        <taxon>Nelumbo</taxon>
    </lineage>
</organism>
<keyword evidence="3" id="KW-1185">Reference proteome</keyword>
<gene>
    <name evidence="2" type="ORF">HUJ06_006764</name>
</gene>
<keyword evidence="1" id="KW-1133">Transmembrane helix</keyword>
<protein>
    <submittedName>
        <fullName evidence="2">Uncharacterized protein</fullName>
    </submittedName>
</protein>
<evidence type="ECO:0000313" key="2">
    <source>
        <dbReference type="EMBL" id="DAD36124.1"/>
    </source>
</evidence>
<evidence type="ECO:0000256" key="1">
    <source>
        <dbReference type="SAM" id="Phobius"/>
    </source>
</evidence>